<proteinExistence type="predicted"/>
<protein>
    <recommendedName>
        <fullName evidence="3">Anti-sigma factor</fullName>
    </recommendedName>
</protein>
<gene>
    <name evidence="2" type="ORF">ABS361_20155</name>
</gene>
<dbReference type="RefSeq" id="WP_407049397.1">
    <property type="nucleotide sequence ID" value="NZ_CP158568.1"/>
</dbReference>
<dbReference type="EMBL" id="CP158568">
    <property type="protein sequence ID" value="XBY44305.1"/>
    <property type="molecule type" value="Genomic_DNA"/>
</dbReference>
<evidence type="ECO:0008006" key="3">
    <source>
        <dbReference type="Google" id="ProtNLM"/>
    </source>
</evidence>
<dbReference type="AlphaFoldDB" id="A0AAU7X8Z4"/>
<dbReference type="KEGG" id="mflg:ABS361_20155"/>
<evidence type="ECO:0000256" key="1">
    <source>
        <dbReference type="SAM" id="MobiDB-lite"/>
    </source>
</evidence>
<organism evidence="2">
    <name type="scientific">Methyloraptor flagellatus</name>
    <dbReference type="NCBI Taxonomy" id="3162530"/>
    <lineage>
        <taxon>Bacteria</taxon>
        <taxon>Pseudomonadati</taxon>
        <taxon>Pseudomonadota</taxon>
        <taxon>Alphaproteobacteria</taxon>
        <taxon>Hyphomicrobiales</taxon>
        <taxon>Ancalomicrobiaceae</taxon>
        <taxon>Methyloraptor</taxon>
    </lineage>
</organism>
<feature type="region of interest" description="Disordered" evidence="1">
    <location>
        <begin position="98"/>
        <end position="120"/>
    </location>
</feature>
<accession>A0AAU7X8Z4</accession>
<reference evidence="2" key="1">
    <citation type="submission" date="2024-06" db="EMBL/GenBank/DDBJ databases">
        <title>Methylostella associata gen. nov., sp. nov., a novel Ancalomicrobiaceae-affiliated facultatively methylotrophic bacteria that feed on methanotrophs of the genus Methylococcus.</title>
        <authorList>
            <person name="Saltykova V."/>
            <person name="Danilova O.V."/>
            <person name="Oshkin I.Y."/>
            <person name="Belova S.E."/>
            <person name="Pimenov N.V."/>
            <person name="Dedysh S.N."/>
        </authorList>
    </citation>
    <scope>NUCLEOTIDE SEQUENCE</scope>
    <source>
        <strain evidence="2">S20</strain>
    </source>
</reference>
<name>A0AAU7X8Z4_9HYPH</name>
<evidence type="ECO:0000313" key="2">
    <source>
        <dbReference type="EMBL" id="XBY44305.1"/>
    </source>
</evidence>
<sequence>MAPPRACRAQTLYGNTVTPEQRDALAGEYVLGTLSQADRTAVARQRADDPDLDRAIREWAMRFAPLAGRIEPVEPPPGVFARIEAALDREALVELPRGAAEGRASSCVSRRGHGAGAPSR</sequence>